<feature type="chain" id="PRO_5046747244" evidence="1">
    <location>
        <begin position="22"/>
        <end position="89"/>
    </location>
</feature>
<protein>
    <submittedName>
        <fullName evidence="2">Uncharacterized protein</fullName>
    </submittedName>
</protein>
<evidence type="ECO:0000313" key="3">
    <source>
        <dbReference type="Proteomes" id="UP001228376"/>
    </source>
</evidence>
<dbReference type="InterPro" id="IPR052944">
    <property type="entry name" value="Sporulation_related"/>
</dbReference>
<organism evidence="2 3">
    <name type="scientific">Tigheibacillus jepli</name>
    <dbReference type="NCBI Taxonomy" id="3035914"/>
    <lineage>
        <taxon>Bacteria</taxon>
        <taxon>Bacillati</taxon>
        <taxon>Bacillota</taxon>
        <taxon>Bacilli</taxon>
        <taxon>Bacillales</taxon>
        <taxon>Bacillaceae</taxon>
        <taxon>Tigheibacillus</taxon>
    </lineage>
</organism>
<name>A0ABU5CLX2_9BACI</name>
<dbReference type="PANTHER" id="PTHR37507">
    <property type="entry name" value="SPORULATION PROTEIN YDCC"/>
    <property type="match status" value="1"/>
</dbReference>
<accession>A0ABU5CLX2</accession>
<dbReference type="PANTHER" id="PTHR37507:SF2">
    <property type="entry name" value="SPORULATION PROTEIN YDCC"/>
    <property type="match status" value="1"/>
</dbReference>
<proteinExistence type="predicted"/>
<comment type="caution">
    <text evidence="2">The sequence shown here is derived from an EMBL/GenBank/DDBJ whole genome shotgun (WGS) entry which is preliminary data.</text>
</comment>
<sequence length="89" mass="10332">MIKKMTLWFVLAVGMVLLLSACGEKSQEDVIKKMENKMEKTDGYKAKAQMSMKTGKEDQTYSIDVWHKKKDFYRVSLDSDQDKKAIKSF</sequence>
<dbReference type="Proteomes" id="UP001228376">
    <property type="component" value="Unassembled WGS sequence"/>
</dbReference>
<reference evidence="2 3" key="1">
    <citation type="submission" date="2023-10" db="EMBL/GenBank/DDBJ databases">
        <title>179-bfca-hs.</title>
        <authorList>
            <person name="Miliotis G."/>
            <person name="Sengupta P."/>
            <person name="Hameed A."/>
            <person name="Chuvochina M."/>
            <person name="Mcdonagh F."/>
            <person name="Simpson A.C."/>
            <person name="Singh N.K."/>
            <person name="Rekha P.D."/>
            <person name="Raman K."/>
            <person name="Hugenholtz P."/>
            <person name="Venkateswaran K."/>
        </authorList>
    </citation>
    <scope>NUCLEOTIDE SEQUENCE [LARGE SCALE GENOMIC DNA]</scope>
    <source>
        <strain evidence="2 3">179-BFC-A-HS</strain>
    </source>
</reference>
<evidence type="ECO:0000256" key="1">
    <source>
        <dbReference type="SAM" id="SignalP"/>
    </source>
</evidence>
<feature type="signal peptide" evidence="1">
    <location>
        <begin position="1"/>
        <end position="21"/>
    </location>
</feature>
<evidence type="ECO:0000313" key="2">
    <source>
        <dbReference type="EMBL" id="MDY0406901.1"/>
    </source>
</evidence>
<keyword evidence="1" id="KW-0732">Signal</keyword>
<gene>
    <name evidence="2" type="ORF">P5G51_017545</name>
</gene>
<dbReference type="EMBL" id="JAROCA020000003">
    <property type="protein sequence ID" value="MDY0406901.1"/>
    <property type="molecule type" value="Genomic_DNA"/>
</dbReference>
<keyword evidence="3" id="KW-1185">Reference proteome</keyword>
<dbReference type="PROSITE" id="PS51257">
    <property type="entry name" value="PROKAR_LIPOPROTEIN"/>
    <property type="match status" value="1"/>
</dbReference>
<dbReference type="RefSeq" id="WP_320385111.1">
    <property type="nucleotide sequence ID" value="NZ_JAROCA020000003.1"/>
</dbReference>